<evidence type="ECO:0000313" key="2">
    <source>
        <dbReference type="Proteomes" id="UP000267096"/>
    </source>
</evidence>
<sequence length="43" mass="4931">MEANNVYVIPNRSITELVVHESQLSQRKFLLARPTTDCPLGWC</sequence>
<dbReference type="EMBL" id="UYRR01025835">
    <property type="protein sequence ID" value="VDK35636.1"/>
    <property type="molecule type" value="Genomic_DNA"/>
</dbReference>
<protein>
    <submittedName>
        <fullName evidence="3">Transcriptional regulator</fullName>
    </submittedName>
</protein>
<reference evidence="1 2" key="2">
    <citation type="submission" date="2018-11" db="EMBL/GenBank/DDBJ databases">
        <authorList>
            <consortium name="Pathogen Informatics"/>
        </authorList>
    </citation>
    <scope>NUCLEOTIDE SEQUENCE [LARGE SCALE GENOMIC DNA]</scope>
</reference>
<dbReference type="AlphaFoldDB" id="A0A0M3JNI1"/>
<evidence type="ECO:0000313" key="3">
    <source>
        <dbReference type="WBParaSite" id="ASIM_0000922101-mRNA-1"/>
    </source>
</evidence>
<name>A0A0M3JNI1_ANISI</name>
<proteinExistence type="predicted"/>
<dbReference type="WBParaSite" id="ASIM_0000922101-mRNA-1">
    <property type="protein sequence ID" value="ASIM_0000922101-mRNA-1"/>
    <property type="gene ID" value="ASIM_0000922101"/>
</dbReference>
<accession>A0A0M3JNI1</accession>
<keyword evidence="2" id="KW-1185">Reference proteome</keyword>
<evidence type="ECO:0000313" key="1">
    <source>
        <dbReference type="EMBL" id="VDK35636.1"/>
    </source>
</evidence>
<dbReference type="Proteomes" id="UP000267096">
    <property type="component" value="Unassembled WGS sequence"/>
</dbReference>
<reference evidence="3" key="1">
    <citation type="submission" date="2017-02" db="UniProtKB">
        <authorList>
            <consortium name="WormBaseParasite"/>
        </authorList>
    </citation>
    <scope>IDENTIFICATION</scope>
</reference>
<organism evidence="3">
    <name type="scientific">Anisakis simplex</name>
    <name type="common">Herring worm</name>
    <dbReference type="NCBI Taxonomy" id="6269"/>
    <lineage>
        <taxon>Eukaryota</taxon>
        <taxon>Metazoa</taxon>
        <taxon>Ecdysozoa</taxon>
        <taxon>Nematoda</taxon>
        <taxon>Chromadorea</taxon>
        <taxon>Rhabditida</taxon>
        <taxon>Spirurina</taxon>
        <taxon>Ascaridomorpha</taxon>
        <taxon>Ascaridoidea</taxon>
        <taxon>Anisakidae</taxon>
        <taxon>Anisakis</taxon>
        <taxon>Anisakis simplex complex</taxon>
    </lineage>
</organism>
<gene>
    <name evidence="1" type="ORF">ASIM_LOCUS8962</name>
</gene>
<dbReference type="OrthoDB" id="5865047at2759"/>